<dbReference type="Pfam" id="PF01019">
    <property type="entry name" value="G_glu_transpept"/>
    <property type="match status" value="1"/>
</dbReference>
<proteinExistence type="predicted"/>
<dbReference type="PANTHER" id="PTHR11686:SF54">
    <property type="entry name" value="GLUTATHIONE HYDROLASE 7"/>
    <property type="match status" value="1"/>
</dbReference>
<sequence length="568" mass="58842">MSLNSERFPLTSGLRNKNNENDGFKVIFVCFVVFSIAITVALIVQIHYGEPEIVPHAAVSSDHQTCSSIGSTLLRHGGSAVDAAVAATLCMAVVHPHTCGLAGGGFMLIHDHAHNQSSVVDFRESAPAGTNGAAAAARTGALSAAVPGLLRGLQLAHARHGRLAWSALVQPSAQLARAGTAVSVQLAAALAAHLTAAEAQASPGLAPLVAGGQLLTAGQQLVQPRLADTLDLLQVHGADALYNGVLTSEVITALTNAGGVLTAEDLSGYQPVEVEGMLRDFGEYSVLTALAPSAGPALLAALELVSRLNITTSTPPSARYHRVTEALRLSMQRFALLGDPLSTPAVANDTAEMLSDAVLTELSRMVTDGSLVNDSALPALDTPAATHVSVIDDDELYVSVVSGLGSYFGSKFSTAGGILFSNAMSAFFDPALAPEGTSNVPEGGRRPLATFSPAILMAPKVCGRRVVTGGSDATLLAQAVLRLTDPALNLTTSLEAPRLHTAPDSVQLGLEADRPMRVPEPVLQQLRQLGHTTVDEPLPYPSCNAITKLYDQLSSHADSRGGGTAVRF</sequence>
<evidence type="ECO:0000313" key="3">
    <source>
        <dbReference type="EMBL" id="KAF0309219.1"/>
    </source>
</evidence>
<dbReference type="InterPro" id="IPR000101">
    <property type="entry name" value="GGT_peptidase"/>
</dbReference>
<organism evidence="3 4">
    <name type="scientific">Amphibalanus amphitrite</name>
    <name type="common">Striped barnacle</name>
    <name type="synonym">Balanus amphitrite</name>
    <dbReference type="NCBI Taxonomy" id="1232801"/>
    <lineage>
        <taxon>Eukaryota</taxon>
        <taxon>Metazoa</taxon>
        <taxon>Ecdysozoa</taxon>
        <taxon>Arthropoda</taxon>
        <taxon>Crustacea</taxon>
        <taxon>Multicrustacea</taxon>
        <taxon>Cirripedia</taxon>
        <taxon>Thoracica</taxon>
        <taxon>Thoracicalcarea</taxon>
        <taxon>Balanomorpha</taxon>
        <taxon>Balanoidea</taxon>
        <taxon>Balanidae</taxon>
        <taxon>Amphibalaninae</taxon>
        <taxon>Amphibalanus</taxon>
    </lineage>
</organism>
<reference evidence="3 4" key="1">
    <citation type="submission" date="2019-07" db="EMBL/GenBank/DDBJ databases">
        <title>Draft genome assembly of a fouling barnacle, Amphibalanus amphitrite (Darwin, 1854): The first reference genome for Thecostraca.</title>
        <authorList>
            <person name="Kim W."/>
        </authorList>
    </citation>
    <scope>NUCLEOTIDE SEQUENCE [LARGE SCALE GENOMIC DNA]</scope>
    <source>
        <strain evidence="3">SNU_AA5</strain>
        <tissue evidence="3">Soma without cirri and trophi</tissue>
    </source>
</reference>
<dbReference type="PANTHER" id="PTHR11686">
    <property type="entry name" value="GAMMA GLUTAMYL TRANSPEPTIDASE"/>
    <property type="match status" value="1"/>
</dbReference>
<feature type="transmembrane region" description="Helical" evidence="2">
    <location>
        <begin position="26"/>
        <end position="48"/>
    </location>
</feature>
<keyword evidence="2" id="KW-1133">Transmembrane helix</keyword>
<comment type="caution">
    <text evidence="3">The sequence shown here is derived from an EMBL/GenBank/DDBJ whole genome shotgun (WGS) entry which is preliminary data.</text>
</comment>
<feature type="binding site" evidence="1">
    <location>
        <position position="473"/>
    </location>
    <ligand>
        <name>L-glutamate</name>
        <dbReference type="ChEBI" id="CHEBI:29985"/>
    </ligand>
</feature>
<dbReference type="GO" id="GO:0006751">
    <property type="term" value="P:glutathione catabolic process"/>
    <property type="evidence" value="ECO:0007669"/>
    <property type="project" value="InterPro"/>
</dbReference>
<evidence type="ECO:0000256" key="2">
    <source>
        <dbReference type="SAM" id="Phobius"/>
    </source>
</evidence>
<accession>A0A6A4WV98</accession>
<dbReference type="SUPFAM" id="SSF56235">
    <property type="entry name" value="N-terminal nucleophile aminohydrolases (Ntn hydrolases)"/>
    <property type="match status" value="1"/>
</dbReference>
<protein>
    <submittedName>
        <fullName evidence="3">Glutathione hydrolase 1 proenzyme</fullName>
    </submittedName>
</protein>
<dbReference type="EMBL" id="VIIS01000423">
    <property type="protein sequence ID" value="KAF0309219.1"/>
    <property type="molecule type" value="Genomic_DNA"/>
</dbReference>
<dbReference type="PRINTS" id="PR01210">
    <property type="entry name" value="GGTRANSPTASE"/>
</dbReference>
<dbReference type="InterPro" id="IPR043137">
    <property type="entry name" value="GGT_ssub_C"/>
</dbReference>
<dbReference type="GO" id="GO:0036374">
    <property type="term" value="F:glutathione hydrolase activity"/>
    <property type="evidence" value="ECO:0007669"/>
    <property type="project" value="InterPro"/>
</dbReference>
<feature type="binding site" evidence="1">
    <location>
        <position position="123"/>
    </location>
    <ligand>
        <name>L-glutamate</name>
        <dbReference type="ChEBI" id="CHEBI:29985"/>
    </ligand>
</feature>
<dbReference type="GO" id="GO:0005886">
    <property type="term" value="C:plasma membrane"/>
    <property type="evidence" value="ECO:0007669"/>
    <property type="project" value="TreeGrafter"/>
</dbReference>
<keyword evidence="4" id="KW-1185">Reference proteome</keyword>
<keyword evidence="2" id="KW-0472">Membrane</keyword>
<evidence type="ECO:0000313" key="4">
    <source>
        <dbReference type="Proteomes" id="UP000440578"/>
    </source>
</evidence>
<dbReference type="Proteomes" id="UP000440578">
    <property type="component" value="Unassembled WGS sequence"/>
</dbReference>
<keyword evidence="3" id="KW-0378">Hydrolase</keyword>
<keyword evidence="2" id="KW-0812">Transmembrane</keyword>
<dbReference type="OrthoDB" id="6381052at2759"/>
<evidence type="ECO:0000256" key="1">
    <source>
        <dbReference type="PIRSR" id="PIRSR600101-2"/>
    </source>
</evidence>
<dbReference type="Gene3D" id="1.10.246.230">
    <property type="match status" value="1"/>
</dbReference>
<gene>
    <name evidence="3" type="primary">GGT1_0</name>
    <name evidence="3" type="ORF">FJT64_019629</name>
</gene>
<dbReference type="AlphaFoldDB" id="A0A6A4WV98"/>
<dbReference type="InterPro" id="IPR029055">
    <property type="entry name" value="Ntn_hydrolases_N"/>
</dbReference>
<name>A0A6A4WV98_AMPAM</name>
<dbReference type="Gene3D" id="3.60.20.40">
    <property type="match status" value="1"/>
</dbReference>